<comment type="similarity">
    <text evidence="3">Belongs to the HARBI1 family.</text>
</comment>
<keyword evidence="6" id="KW-0378">Hydrolase</keyword>
<dbReference type="GO" id="GO:0016787">
    <property type="term" value="F:hydrolase activity"/>
    <property type="evidence" value="ECO:0007669"/>
    <property type="project" value="UniProtKB-KW"/>
</dbReference>
<protein>
    <submittedName>
        <fullName evidence="9">Protein ALP1-like</fullName>
    </submittedName>
</protein>
<evidence type="ECO:0000256" key="1">
    <source>
        <dbReference type="ARBA" id="ARBA00001968"/>
    </source>
</evidence>
<comment type="cofactor">
    <cofactor evidence="1">
        <name>a divalent metal cation</name>
        <dbReference type="ChEBI" id="CHEBI:60240"/>
    </cofactor>
</comment>
<evidence type="ECO:0000256" key="7">
    <source>
        <dbReference type="ARBA" id="ARBA00023242"/>
    </source>
</evidence>
<keyword evidence="10" id="KW-1185">Reference proteome</keyword>
<dbReference type="PANTHER" id="PTHR22930:SF293">
    <property type="entry name" value="PROTEIN ALP1-LIKE"/>
    <property type="match status" value="1"/>
</dbReference>
<dbReference type="PANTHER" id="PTHR22930">
    <property type="match status" value="1"/>
</dbReference>
<organism evidence="9 10">
    <name type="scientific">Senna tora</name>
    <dbReference type="NCBI Taxonomy" id="362788"/>
    <lineage>
        <taxon>Eukaryota</taxon>
        <taxon>Viridiplantae</taxon>
        <taxon>Streptophyta</taxon>
        <taxon>Embryophyta</taxon>
        <taxon>Tracheophyta</taxon>
        <taxon>Spermatophyta</taxon>
        <taxon>Magnoliopsida</taxon>
        <taxon>eudicotyledons</taxon>
        <taxon>Gunneridae</taxon>
        <taxon>Pentapetalae</taxon>
        <taxon>rosids</taxon>
        <taxon>fabids</taxon>
        <taxon>Fabales</taxon>
        <taxon>Fabaceae</taxon>
        <taxon>Caesalpinioideae</taxon>
        <taxon>Cassia clade</taxon>
        <taxon>Senna</taxon>
    </lineage>
</organism>
<dbReference type="EMBL" id="JAAIUW010000003">
    <property type="protein sequence ID" value="KAF7839490.1"/>
    <property type="molecule type" value="Genomic_DNA"/>
</dbReference>
<evidence type="ECO:0000259" key="8">
    <source>
        <dbReference type="Pfam" id="PF13359"/>
    </source>
</evidence>
<dbReference type="InterPro" id="IPR045249">
    <property type="entry name" value="HARBI1-like"/>
</dbReference>
<evidence type="ECO:0000313" key="10">
    <source>
        <dbReference type="Proteomes" id="UP000634136"/>
    </source>
</evidence>
<evidence type="ECO:0000256" key="2">
    <source>
        <dbReference type="ARBA" id="ARBA00004123"/>
    </source>
</evidence>
<sequence length="141" mass="16823">MNSNGFLTPYRGERYHLSEWGPRARPSTPREFFNMKHSRARNVIEREFGLSKGRWAILRGKSYYPVKTQGRIITACCLLQNHIQKEMAVDPMKEEIEDLESNYDHLFEDNLITHVEANDDWSQKRDNHAQEMFNRWRGEHN</sequence>
<evidence type="ECO:0000256" key="3">
    <source>
        <dbReference type="ARBA" id="ARBA00006958"/>
    </source>
</evidence>
<keyword evidence="5" id="KW-0479">Metal-binding</keyword>
<accession>A0A835CGF1</accession>
<keyword evidence="4" id="KW-0540">Nuclease</keyword>
<dbReference type="InterPro" id="IPR027806">
    <property type="entry name" value="HARBI1_dom"/>
</dbReference>
<name>A0A835CGF1_9FABA</name>
<evidence type="ECO:0000256" key="6">
    <source>
        <dbReference type="ARBA" id="ARBA00022801"/>
    </source>
</evidence>
<dbReference type="GO" id="GO:0004518">
    <property type="term" value="F:nuclease activity"/>
    <property type="evidence" value="ECO:0007669"/>
    <property type="project" value="UniProtKB-KW"/>
</dbReference>
<dbReference type="GO" id="GO:0046872">
    <property type="term" value="F:metal ion binding"/>
    <property type="evidence" value="ECO:0007669"/>
    <property type="project" value="UniProtKB-KW"/>
</dbReference>
<comment type="caution">
    <text evidence="9">The sequence shown here is derived from an EMBL/GenBank/DDBJ whole genome shotgun (WGS) entry which is preliminary data.</text>
</comment>
<evidence type="ECO:0000256" key="4">
    <source>
        <dbReference type="ARBA" id="ARBA00022722"/>
    </source>
</evidence>
<dbReference type="Proteomes" id="UP000634136">
    <property type="component" value="Unassembled WGS sequence"/>
</dbReference>
<reference evidence="9" key="1">
    <citation type="submission" date="2020-09" db="EMBL/GenBank/DDBJ databases">
        <title>Genome-Enabled Discovery of Anthraquinone Biosynthesis in Senna tora.</title>
        <authorList>
            <person name="Kang S.-H."/>
            <person name="Pandey R.P."/>
            <person name="Lee C.-M."/>
            <person name="Sim J.-S."/>
            <person name="Jeong J.-T."/>
            <person name="Choi B.-S."/>
            <person name="Jung M."/>
            <person name="Ginzburg D."/>
            <person name="Zhao K."/>
            <person name="Won S.Y."/>
            <person name="Oh T.-J."/>
            <person name="Yu Y."/>
            <person name="Kim N.-H."/>
            <person name="Lee O.R."/>
            <person name="Lee T.-H."/>
            <person name="Bashyal P."/>
            <person name="Kim T.-S."/>
            <person name="Lee W.-H."/>
            <person name="Kawkins C."/>
            <person name="Kim C.-K."/>
            <person name="Kim J.S."/>
            <person name="Ahn B.O."/>
            <person name="Rhee S.Y."/>
            <person name="Sohng J.K."/>
        </authorList>
    </citation>
    <scope>NUCLEOTIDE SEQUENCE</scope>
    <source>
        <tissue evidence="9">Leaf</tissue>
    </source>
</reference>
<evidence type="ECO:0000256" key="5">
    <source>
        <dbReference type="ARBA" id="ARBA00022723"/>
    </source>
</evidence>
<proteinExistence type="inferred from homology"/>
<dbReference type="AlphaFoldDB" id="A0A835CGF1"/>
<gene>
    <name evidence="9" type="ORF">G2W53_007972</name>
</gene>
<feature type="domain" description="DDE Tnp4" evidence="8">
    <location>
        <begin position="8"/>
        <end position="81"/>
    </location>
</feature>
<keyword evidence="7" id="KW-0539">Nucleus</keyword>
<comment type="subcellular location">
    <subcellularLocation>
        <location evidence="2">Nucleus</location>
    </subcellularLocation>
</comment>
<dbReference type="GO" id="GO:0005634">
    <property type="term" value="C:nucleus"/>
    <property type="evidence" value="ECO:0007669"/>
    <property type="project" value="UniProtKB-SubCell"/>
</dbReference>
<dbReference type="Pfam" id="PF13359">
    <property type="entry name" value="DDE_Tnp_4"/>
    <property type="match status" value="1"/>
</dbReference>
<dbReference type="OrthoDB" id="1414541at2759"/>
<evidence type="ECO:0000313" key="9">
    <source>
        <dbReference type="EMBL" id="KAF7839490.1"/>
    </source>
</evidence>